<name>A0A914YXX8_9BILA</name>
<organism evidence="1 2">
    <name type="scientific">Panagrolaimus superbus</name>
    <dbReference type="NCBI Taxonomy" id="310955"/>
    <lineage>
        <taxon>Eukaryota</taxon>
        <taxon>Metazoa</taxon>
        <taxon>Ecdysozoa</taxon>
        <taxon>Nematoda</taxon>
        <taxon>Chromadorea</taxon>
        <taxon>Rhabditida</taxon>
        <taxon>Tylenchina</taxon>
        <taxon>Panagrolaimomorpha</taxon>
        <taxon>Panagrolaimoidea</taxon>
        <taxon>Panagrolaimidae</taxon>
        <taxon>Panagrolaimus</taxon>
    </lineage>
</organism>
<dbReference type="AlphaFoldDB" id="A0A914YXX8"/>
<accession>A0A914YXX8</accession>
<keyword evidence="1" id="KW-1185">Reference proteome</keyword>
<protein>
    <submittedName>
        <fullName evidence="2">Uncharacterized protein</fullName>
    </submittedName>
</protein>
<proteinExistence type="predicted"/>
<evidence type="ECO:0000313" key="1">
    <source>
        <dbReference type="Proteomes" id="UP000887577"/>
    </source>
</evidence>
<sequence length="67" mass="8052">MTDFLLKNETINFHLEYDCNAVLSDEYKEDLENFIAKIVETPPKRIPHIDFLGFENSIFYDDYQKLF</sequence>
<evidence type="ECO:0000313" key="2">
    <source>
        <dbReference type="WBParaSite" id="PSU_v2.g4955.t1"/>
    </source>
</evidence>
<reference evidence="2" key="1">
    <citation type="submission" date="2022-11" db="UniProtKB">
        <authorList>
            <consortium name="WormBaseParasite"/>
        </authorList>
    </citation>
    <scope>IDENTIFICATION</scope>
</reference>
<dbReference type="Proteomes" id="UP000887577">
    <property type="component" value="Unplaced"/>
</dbReference>
<dbReference type="WBParaSite" id="PSU_v2.g4955.t1">
    <property type="protein sequence ID" value="PSU_v2.g4955.t1"/>
    <property type="gene ID" value="PSU_v2.g4955"/>
</dbReference>